<gene>
    <name evidence="1" type="ORF">PPRIM_AZ9-3.1.T1180004</name>
</gene>
<comment type="caution">
    <text evidence="1">The sequence shown here is derived from an EMBL/GenBank/DDBJ whole genome shotgun (WGS) entry which is preliminary data.</text>
</comment>
<reference evidence="1" key="1">
    <citation type="submission" date="2021-01" db="EMBL/GenBank/DDBJ databases">
        <authorList>
            <consortium name="Genoscope - CEA"/>
            <person name="William W."/>
        </authorList>
    </citation>
    <scope>NUCLEOTIDE SEQUENCE</scope>
</reference>
<keyword evidence="2" id="KW-1185">Reference proteome</keyword>
<dbReference type="PROSITE" id="PS51257">
    <property type="entry name" value="PROKAR_LIPOPROTEIN"/>
    <property type="match status" value="1"/>
</dbReference>
<organism evidence="1 2">
    <name type="scientific">Paramecium primaurelia</name>
    <dbReference type="NCBI Taxonomy" id="5886"/>
    <lineage>
        <taxon>Eukaryota</taxon>
        <taxon>Sar</taxon>
        <taxon>Alveolata</taxon>
        <taxon>Ciliophora</taxon>
        <taxon>Intramacronucleata</taxon>
        <taxon>Oligohymenophorea</taxon>
        <taxon>Peniculida</taxon>
        <taxon>Parameciidae</taxon>
        <taxon>Paramecium</taxon>
    </lineage>
</organism>
<name>A0A8S1PGK6_PARPR</name>
<dbReference type="EMBL" id="CAJJDM010000121">
    <property type="protein sequence ID" value="CAD8102247.1"/>
    <property type="molecule type" value="Genomic_DNA"/>
</dbReference>
<dbReference type="AlphaFoldDB" id="A0A8S1PGK6"/>
<dbReference type="Proteomes" id="UP000688137">
    <property type="component" value="Unassembled WGS sequence"/>
</dbReference>
<sequence length="175" mass="19720">MFSTIKITIFINSECCSQYVSACSCSIEFIKINLQIISQQVIYKASLVLLNRNLLESLYMSYESTFFLIAQILLKPYFYLSESQVVGNTYESQTPTSLHQVGAPPALQYIILSGKQNDQQNSTSKAADNPKSVCTLLIQSLVANTPVSDAQHLVQFQIRPQVKGYLHILHHQKQQ</sequence>
<proteinExistence type="predicted"/>
<accession>A0A8S1PGK6</accession>
<protein>
    <submittedName>
        <fullName evidence="1">Uncharacterized protein</fullName>
    </submittedName>
</protein>
<evidence type="ECO:0000313" key="1">
    <source>
        <dbReference type="EMBL" id="CAD8102247.1"/>
    </source>
</evidence>
<evidence type="ECO:0000313" key="2">
    <source>
        <dbReference type="Proteomes" id="UP000688137"/>
    </source>
</evidence>